<dbReference type="Proteomes" id="UP000593562">
    <property type="component" value="Unassembled WGS sequence"/>
</dbReference>
<gene>
    <name evidence="2" type="ORF">HS088_TW19G00480</name>
</gene>
<dbReference type="InParanoid" id="A0A7J7C9R1"/>
<organism evidence="2 3">
    <name type="scientific">Tripterygium wilfordii</name>
    <name type="common">Thunder God vine</name>
    <dbReference type="NCBI Taxonomy" id="458696"/>
    <lineage>
        <taxon>Eukaryota</taxon>
        <taxon>Viridiplantae</taxon>
        <taxon>Streptophyta</taxon>
        <taxon>Embryophyta</taxon>
        <taxon>Tracheophyta</taxon>
        <taxon>Spermatophyta</taxon>
        <taxon>Magnoliopsida</taxon>
        <taxon>eudicotyledons</taxon>
        <taxon>Gunneridae</taxon>
        <taxon>Pentapetalae</taxon>
        <taxon>rosids</taxon>
        <taxon>fabids</taxon>
        <taxon>Celastrales</taxon>
        <taxon>Celastraceae</taxon>
        <taxon>Tripterygium</taxon>
    </lineage>
</organism>
<comment type="caution">
    <text evidence="2">The sequence shown here is derived from an EMBL/GenBank/DDBJ whole genome shotgun (WGS) entry which is preliminary data.</text>
</comment>
<keyword evidence="1" id="KW-0812">Transmembrane</keyword>
<name>A0A7J7C9R1_TRIWF</name>
<evidence type="ECO:0000313" key="3">
    <source>
        <dbReference type="Proteomes" id="UP000593562"/>
    </source>
</evidence>
<sequence length="99" mass="11524">MERKKAYHILIFSVLTDAAQLTNVRPSIEIHGYVFRHELGSNIVFLLPSLTCTLSVVFWAWGFVYLRLCRRRILFLIIQLFQVLVCTDLPPRLSKCGRT</sequence>
<protein>
    <submittedName>
        <fullName evidence="2">Putative pentatricopeptide repeat-containing protein</fullName>
    </submittedName>
</protein>
<accession>A0A7J7C9R1</accession>
<dbReference type="EMBL" id="JAAARO010000019">
    <property type="protein sequence ID" value="KAF5730878.1"/>
    <property type="molecule type" value="Genomic_DNA"/>
</dbReference>
<dbReference type="AlphaFoldDB" id="A0A7J7C9R1"/>
<reference evidence="2 3" key="1">
    <citation type="journal article" date="2020" name="Nat. Commun.">
        <title>Genome of Tripterygium wilfordii and identification of cytochrome P450 involved in triptolide biosynthesis.</title>
        <authorList>
            <person name="Tu L."/>
            <person name="Su P."/>
            <person name="Zhang Z."/>
            <person name="Gao L."/>
            <person name="Wang J."/>
            <person name="Hu T."/>
            <person name="Zhou J."/>
            <person name="Zhang Y."/>
            <person name="Zhao Y."/>
            <person name="Liu Y."/>
            <person name="Song Y."/>
            <person name="Tong Y."/>
            <person name="Lu Y."/>
            <person name="Yang J."/>
            <person name="Xu C."/>
            <person name="Jia M."/>
            <person name="Peters R.J."/>
            <person name="Huang L."/>
            <person name="Gao W."/>
        </authorList>
    </citation>
    <scope>NUCLEOTIDE SEQUENCE [LARGE SCALE GENOMIC DNA]</scope>
    <source>
        <strain evidence="3">cv. XIE 37</strain>
        <tissue evidence="2">Leaf</tissue>
    </source>
</reference>
<keyword evidence="1" id="KW-1133">Transmembrane helix</keyword>
<keyword evidence="3" id="KW-1185">Reference proteome</keyword>
<evidence type="ECO:0000256" key="1">
    <source>
        <dbReference type="SAM" id="Phobius"/>
    </source>
</evidence>
<proteinExistence type="predicted"/>
<feature type="transmembrane region" description="Helical" evidence="1">
    <location>
        <begin position="42"/>
        <end position="66"/>
    </location>
</feature>
<keyword evidence="1" id="KW-0472">Membrane</keyword>
<evidence type="ECO:0000313" key="2">
    <source>
        <dbReference type="EMBL" id="KAF5730878.1"/>
    </source>
</evidence>